<reference evidence="2" key="1">
    <citation type="submission" date="2023-07" db="EMBL/GenBank/DDBJ databases">
        <title>Whole-genome sequencing of a new Methanosarcina sp. Z-7115.</title>
        <authorList>
            <person name="Zhilina T.N."/>
            <person name="Merkel A.Y."/>
        </authorList>
    </citation>
    <scope>NUCLEOTIDE SEQUENCE [LARGE SCALE GENOMIC DNA]</scope>
    <source>
        <strain evidence="2">Z-7115</strain>
    </source>
</reference>
<protein>
    <recommendedName>
        <fullName evidence="3">Methyl-accepting chemotaxis protein</fullName>
    </recommendedName>
</protein>
<evidence type="ECO:0000313" key="1">
    <source>
        <dbReference type="EMBL" id="MDR7666269.1"/>
    </source>
</evidence>
<name>A0ABU2D2R8_9EURY</name>
<keyword evidence="2" id="KW-1185">Reference proteome</keyword>
<comment type="caution">
    <text evidence="1">The sequence shown here is derived from an EMBL/GenBank/DDBJ whole genome shotgun (WGS) entry which is preliminary data.</text>
</comment>
<evidence type="ECO:0000313" key="2">
    <source>
        <dbReference type="Proteomes" id="UP001246244"/>
    </source>
</evidence>
<accession>A0ABU2D2R8</accession>
<dbReference type="RefSeq" id="WP_310576294.1">
    <property type="nucleotide sequence ID" value="NZ_JAVKPK010000043.1"/>
</dbReference>
<gene>
    <name evidence="1" type="ORF">RG963_10865</name>
</gene>
<organism evidence="1 2">
    <name type="scientific">Methanosarcina baikalica</name>
    <dbReference type="NCBI Taxonomy" id="3073890"/>
    <lineage>
        <taxon>Archaea</taxon>
        <taxon>Methanobacteriati</taxon>
        <taxon>Methanobacteriota</taxon>
        <taxon>Stenosarchaea group</taxon>
        <taxon>Methanomicrobia</taxon>
        <taxon>Methanosarcinales</taxon>
        <taxon>Methanosarcinaceae</taxon>
        <taxon>Methanosarcina</taxon>
    </lineage>
</organism>
<sequence>MYEEDKAKEGVDKGREFGVLAEVLRTLQREELEQTDTCIMEISEASTPQSMIDVMTEINATLKEIAETQRSILGEIKKNRTE</sequence>
<proteinExistence type="predicted"/>
<dbReference type="EMBL" id="JAVKPK010000043">
    <property type="protein sequence ID" value="MDR7666269.1"/>
    <property type="molecule type" value="Genomic_DNA"/>
</dbReference>
<evidence type="ECO:0008006" key="3">
    <source>
        <dbReference type="Google" id="ProtNLM"/>
    </source>
</evidence>
<dbReference type="Proteomes" id="UP001246244">
    <property type="component" value="Unassembled WGS sequence"/>
</dbReference>